<feature type="transmembrane region" description="Helical" evidence="1">
    <location>
        <begin position="41"/>
        <end position="60"/>
    </location>
</feature>
<keyword evidence="1" id="KW-0812">Transmembrane</keyword>
<name>A0AAV7GRQ5_DENCH</name>
<dbReference type="GO" id="GO:0006075">
    <property type="term" value="P:(1-&gt;3)-beta-D-glucan biosynthetic process"/>
    <property type="evidence" value="ECO:0007669"/>
    <property type="project" value="InterPro"/>
</dbReference>
<reference evidence="3 4" key="1">
    <citation type="journal article" date="2021" name="Hortic Res">
        <title>Chromosome-scale assembly of the Dendrobium chrysotoxum genome enhances the understanding of orchid evolution.</title>
        <authorList>
            <person name="Zhang Y."/>
            <person name="Zhang G.Q."/>
            <person name="Zhang D."/>
            <person name="Liu X.D."/>
            <person name="Xu X.Y."/>
            <person name="Sun W.H."/>
            <person name="Yu X."/>
            <person name="Zhu X."/>
            <person name="Wang Z.W."/>
            <person name="Zhao X."/>
            <person name="Zhong W.Y."/>
            <person name="Chen H."/>
            <person name="Yin W.L."/>
            <person name="Huang T."/>
            <person name="Niu S.C."/>
            <person name="Liu Z.J."/>
        </authorList>
    </citation>
    <scope>NUCLEOTIDE SEQUENCE [LARGE SCALE GENOMIC DNA]</scope>
    <source>
        <strain evidence="3">Lindl</strain>
    </source>
</reference>
<evidence type="ECO:0000256" key="1">
    <source>
        <dbReference type="SAM" id="Phobius"/>
    </source>
</evidence>
<gene>
    <name evidence="3" type="ORF">IEQ34_013435</name>
</gene>
<sequence>MRGNNPLKTAMVSQSAVQLGLLMALPTVMEIELKRGFRTALGDIIIMQLQLCLVFFTFLLGTKSHYFGWTILHGEAKYRVTGQGFVGRYVKFAENYKMYSISHFTKGLELMLPLIVYQIYGSATTDSTTIMLLTASIWFLVAT</sequence>
<dbReference type="EMBL" id="JAGFBR010000012">
    <property type="protein sequence ID" value="KAH0458120.1"/>
    <property type="molecule type" value="Genomic_DNA"/>
</dbReference>
<dbReference type="PANTHER" id="PTHR12741:SF106">
    <property type="entry name" value="CALLOSE SYNTHASE 5"/>
    <property type="match status" value="1"/>
</dbReference>
<organism evidence="3 4">
    <name type="scientific">Dendrobium chrysotoxum</name>
    <name type="common">Orchid</name>
    <dbReference type="NCBI Taxonomy" id="161865"/>
    <lineage>
        <taxon>Eukaryota</taxon>
        <taxon>Viridiplantae</taxon>
        <taxon>Streptophyta</taxon>
        <taxon>Embryophyta</taxon>
        <taxon>Tracheophyta</taxon>
        <taxon>Spermatophyta</taxon>
        <taxon>Magnoliopsida</taxon>
        <taxon>Liliopsida</taxon>
        <taxon>Asparagales</taxon>
        <taxon>Orchidaceae</taxon>
        <taxon>Epidendroideae</taxon>
        <taxon>Malaxideae</taxon>
        <taxon>Dendrobiinae</taxon>
        <taxon>Dendrobium</taxon>
    </lineage>
</organism>
<evidence type="ECO:0000313" key="4">
    <source>
        <dbReference type="Proteomes" id="UP000775213"/>
    </source>
</evidence>
<keyword evidence="1" id="KW-1133">Transmembrane helix</keyword>
<dbReference type="Pfam" id="PF02364">
    <property type="entry name" value="Glucan_synthase"/>
    <property type="match status" value="1"/>
</dbReference>
<dbReference type="GO" id="GO:0005886">
    <property type="term" value="C:plasma membrane"/>
    <property type="evidence" value="ECO:0007669"/>
    <property type="project" value="TreeGrafter"/>
</dbReference>
<proteinExistence type="predicted"/>
<feature type="domain" description="Glycosyl transferase 48" evidence="2">
    <location>
        <begin position="6"/>
        <end position="136"/>
    </location>
</feature>
<dbReference type="AlphaFoldDB" id="A0AAV7GRQ5"/>
<comment type="caution">
    <text evidence="3">The sequence shown here is derived from an EMBL/GenBank/DDBJ whole genome shotgun (WGS) entry which is preliminary data.</text>
</comment>
<evidence type="ECO:0000259" key="2">
    <source>
        <dbReference type="Pfam" id="PF02364"/>
    </source>
</evidence>
<feature type="transmembrane region" description="Helical" evidence="1">
    <location>
        <begin position="119"/>
        <end position="141"/>
    </location>
</feature>
<dbReference type="Proteomes" id="UP000775213">
    <property type="component" value="Unassembled WGS sequence"/>
</dbReference>
<protein>
    <recommendedName>
        <fullName evidence="2">Glycosyl transferase 48 domain-containing protein</fullName>
    </recommendedName>
</protein>
<dbReference type="PANTHER" id="PTHR12741">
    <property type="entry name" value="LYST-INTERACTING PROTEIN LIP5 DOPAMINE RESPONSIVE PROTEIN DRG-1"/>
    <property type="match status" value="1"/>
</dbReference>
<dbReference type="InterPro" id="IPR003440">
    <property type="entry name" value="Glyco_trans_48_dom"/>
</dbReference>
<keyword evidence="1" id="KW-0472">Membrane</keyword>
<keyword evidence="4" id="KW-1185">Reference proteome</keyword>
<accession>A0AAV7GRQ5</accession>
<dbReference type="GO" id="GO:0003843">
    <property type="term" value="F:1,3-beta-D-glucan synthase activity"/>
    <property type="evidence" value="ECO:0007669"/>
    <property type="project" value="InterPro"/>
</dbReference>
<dbReference type="GO" id="GO:0000148">
    <property type="term" value="C:1,3-beta-D-glucan synthase complex"/>
    <property type="evidence" value="ECO:0007669"/>
    <property type="project" value="InterPro"/>
</dbReference>
<evidence type="ECO:0000313" key="3">
    <source>
        <dbReference type="EMBL" id="KAH0458120.1"/>
    </source>
</evidence>